<dbReference type="Proteomes" id="UP000655410">
    <property type="component" value="Unassembled WGS sequence"/>
</dbReference>
<dbReference type="SUPFAM" id="SSF75005">
    <property type="entry name" value="Arabinanase/levansucrase/invertase"/>
    <property type="match status" value="1"/>
</dbReference>
<keyword evidence="2" id="KW-1185">Reference proteome</keyword>
<comment type="caution">
    <text evidence="1">The sequence shown here is derived from an EMBL/GenBank/DDBJ whole genome shotgun (WGS) entry which is preliminary data.</text>
</comment>
<protein>
    <submittedName>
        <fullName evidence="1">Uncharacterized protein</fullName>
    </submittedName>
</protein>
<accession>A0ABQ2NE38</accession>
<name>A0ABQ2NE38_9ACTN</name>
<dbReference type="Gene3D" id="2.115.10.20">
    <property type="entry name" value="Glycosyl hydrolase domain, family 43"/>
    <property type="match status" value="1"/>
</dbReference>
<proteinExistence type="predicted"/>
<evidence type="ECO:0000313" key="2">
    <source>
        <dbReference type="Proteomes" id="UP000655410"/>
    </source>
</evidence>
<dbReference type="InterPro" id="IPR023296">
    <property type="entry name" value="Glyco_hydro_beta-prop_sf"/>
</dbReference>
<organism evidence="1 2">
    <name type="scientific">Nocardioides phosphati</name>
    <dbReference type="NCBI Taxonomy" id="1867775"/>
    <lineage>
        <taxon>Bacteria</taxon>
        <taxon>Bacillati</taxon>
        <taxon>Actinomycetota</taxon>
        <taxon>Actinomycetes</taxon>
        <taxon>Propionibacteriales</taxon>
        <taxon>Nocardioidaceae</taxon>
        <taxon>Nocardioides</taxon>
    </lineage>
</organism>
<gene>
    <name evidence="1" type="ORF">GCM10011584_31140</name>
</gene>
<reference evidence="2" key="1">
    <citation type="journal article" date="2019" name="Int. J. Syst. Evol. Microbiol.">
        <title>The Global Catalogue of Microorganisms (GCM) 10K type strain sequencing project: providing services to taxonomists for standard genome sequencing and annotation.</title>
        <authorList>
            <consortium name="The Broad Institute Genomics Platform"/>
            <consortium name="The Broad Institute Genome Sequencing Center for Infectious Disease"/>
            <person name="Wu L."/>
            <person name="Ma J."/>
        </authorList>
    </citation>
    <scope>NUCLEOTIDE SEQUENCE [LARGE SCALE GENOMIC DNA]</scope>
    <source>
        <strain evidence="2">CGMCC 4.7371</strain>
    </source>
</reference>
<dbReference type="EMBL" id="BMNI01000011">
    <property type="protein sequence ID" value="GGO93136.1"/>
    <property type="molecule type" value="Genomic_DNA"/>
</dbReference>
<sequence length="433" mass="47899">MIPPLALVHRFRPVQLVQHERRTGFRAPFVAVEAEVDPAAPQTVLEIRSGTTLLTVTHDVRRRRVHLDVHLPRRSRRIRSRRHGGLGAPAAGLALTLTGRWLTAWTRDAPDAPWTARGKVHVTDFVEVRDPAFLADLEVLEPQGALTSRSGTFGQVGLRDLHLVTYADGSPYVRDGRHHVTVTQAGPGFGDTAQTGVWSWDAGTDDLRPEALLWWRRDGLVQGDHAVHLVRDGEQWHVLASTWGDFDRTRVAITHTTTADDLLSGEHVLEGEELDLPRPPGRHVGVWDPHLVRIDGTWHLSWVAARKFFDFRPALGRAATPTGPWELVGVVEDRSATEGGVIVETDAGWRLLASDGPENPRGLRQRYPAFDLELNEVGALDAAYGTNIPWPSVVRLHAVPSVWAMLTFDGTEYGGPLPGYGTHGDVLVLRSDR</sequence>
<evidence type="ECO:0000313" key="1">
    <source>
        <dbReference type="EMBL" id="GGO93136.1"/>
    </source>
</evidence>
<dbReference type="RefSeq" id="WP_188784955.1">
    <property type="nucleotide sequence ID" value="NZ_BMNI01000011.1"/>
</dbReference>